<feature type="domain" description="Methyltransferase type 11" evidence="1">
    <location>
        <begin position="30"/>
        <end position="121"/>
    </location>
</feature>
<comment type="caution">
    <text evidence="2">The sequence shown here is derived from an EMBL/GenBank/DDBJ whole genome shotgun (WGS) entry which is preliminary data.</text>
</comment>
<accession>A0P438</accession>
<dbReference type="SUPFAM" id="SSF53335">
    <property type="entry name" value="S-adenosyl-L-methionine-dependent methyltransferases"/>
    <property type="match status" value="1"/>
</dbReference>
<dbReference type="InterPro" id="IPR029063">
    <property type="entry name" value="SAM-dependent_MTases_sf"/>
</dbReference>
<gene>
    <name evidence="2" type="ORF">SIAM614_22732</name>
</gene>
<dbReference type="eggNOG" id="COG2226">
    <property type="taxonomic scope" value="Bacteria"/>
</dbReference>
<dbReference type="AlphaFoldDB" id="A0P438"/>
<sequence>MVDDGDFSRQHVLDQPMLDRVSALRPGTALDVGCGEGRFCRMLSKLDIATVGIDPVDAMVEAARSRDPEGDYQVAFAEHLPFANNSFDFVVSYLSLIDIDFLDEAVAEMARVLKPGGRLLVANLSSFSTSSAMIGKRYCRDTGEVLRPLGRYLTEEKSWFEWDGLRVQNWHRPLSTYMR</sequence>
<proteinExistence type="predicted"/>
<keyword evidence="2" id="KW-0489">Methyltransferase</keyword>
<keyword evidence="2" id="KW-0808">Transferase</keyword>
<protein>
    <submittedName>
        <fullName evidence="2">Methyltransferase, putative</fullName>
    </submittedName>
</protein>
<organism evidence="2 3">
    <name type="scientific">Roseibium aggregatum (strain ATCC 25650 / DSM 13394 / JCM 20685 / NBRC 16684 / NCIMB 2208 / IAM 12614 / B1)</name>
    <name type="common">Stappia aggregata</name>
    <dbReference type="NCBI Taxonomy" id="384765"/>
    <lineage>
        <taxon>Bacteria</taxon>
        <taxon>Pseudomonadati</taxon>
        <taxon>Pseudomonadota</taxon>
        <taxon>Alphaproteobacteria</taxon>
        <taxon>Hyphomicrobiales</taxon>
        <taxon>Stappiaceae</taxon>
        <taxon>Roseibium</taxon>
    </lineage>
</organism>
<dbReference type="Pfam" id="PF08241">
    <property type="entry name" value="Methyltransf_11"/>
    <property type="match status" value="1"/>
</dbReference>
<dbReference type="CDD" id="cd02440">
    <property type="entry name" value="AdoMet_MTases"/>
    <property type="match status" value="1"/>
</dbReference>
<dbReference type="InterPro" id="IPR013216">
    <property type="entry name" value="Methyltransf_11"/>
</dbReference>
<evidence type="ECO:0000313" key="2">
    <source>
        <dbReference type="EMBL" id="EAV40212.1"/>
    </source>
</evidence>
<dbReference type="Gene3D" id="3.40.50.150">
    <property type="entry name" value="Vaccinia Virus protein VP39"/>
    <property type="match status" value="1"/>
</dbReference>
<dbReference type="PANTHER" id="PTHR42912">
    <property type="entry name" value="METHYLTRANSFERASE"/>
    <property type="match status" value="1"/>
</dbReference>
<dbReference type="GO" id="GO:0032259">
    <property type="term" value="P:methylation"/>
    <property type="evidence" value="ECO:0007669"/>
    <property type="project" value="UniProtKB-KW"/>
</dbReference>
<evidence type="ECO:0000313" key="3">
    <source>
        <dbReference type="Proteomes" id="UP000004848"/>
    </source>
</evidence>
<dbReference type="GO" id="GO:0008757">
    <property type="term" value="F:S-adenosylmethionine-dependent methyltransferase activity"/>
    <property type="evidence" value="ECO:0007669"/>
    <property type="project" value="InterPro"/>
</dbReference>
<reference evidence="2 3" key="1">
    <citation type="submission" date="2006-05" db="EMBL/GenBank/DDBJ databases">
        <authorList>
            <person name="King G."/>
            <person name="Ferriera S."/>
            <person name="Johnson J."/>
            <person name="Kravitz S."/>
            <person name="Beeson K."/>
            <person name="Sutton G."/>
            <person name="Rogers Y.-H."/>
            <person name="Friedman R."/>
            <person name="Frazier M."/>
            <person name="Venter J.C."/>
        </authorList>
    </citation>
    <scope>NUCLEOTIDE SEQUENCE [LARGE SCALE GENOMIC DNA]</scope>
    <source>
        <strain evidence="3">ATCC 25650 / DSM 13394 / JCM 20685 / NBRC 16684 / NCIMB 2208 / IAM 12614 / B1</strain>
    </source>
</reference>
<evidence type="ECO:0000259" key="1">
    <source>
        <dbReference type="Pfam" id="PF08241"/>
    </source>
</evidence>
<dbReference type="Proteomes" id="UP000004848">
    <property type="component" value="Unassembled WGS sequence"/>
</dbReference>
<name>A0P438_ROSAI</name>
<dbReference type="PANTHER" id="PTHR42912:SF80">
    <property type="entry name" value="METHYLTRANSFERASE DOMAIN-CONTAINING PROTEIN"/>
    <property type="match status" value="1"/>
</dbReference>
<dbReference type="EMBL" id="AAUW01000038">
    <property type="protein sequence ID" value="EAV40212.1"/>
    <property type="molecule type" value="Genomic_DNA"/>
</dbReference>
<dbReference type="InterPro" id="IPR050508">
    <property type="entry name" value="Methyltransf_Superfamily"/>
</dbReference>